<reference evidence="1 2" key="1">
    <citation type="submission" date="2019-01" db="EMBL/GenBank/DDBJ databases">
        <title>Draft genome sequences of the type strains of six Macrococcus species.</title>
        <authorList>
            <person name="Mazhar S."/>
            <person name="Altermann E."/>
            <person name="Hill C."/>
            <person name="Mcauliffe O."/>
        </authorList>
    </citation>
    <scope>NUCLEOTIDE SEQUENCE [LARGE SCALE GENOMIC DNA]</scope>
    <source>
        <strain evidence="1 2">CCM4809</strain>
    </source>
</reference>
<sequence>MIELNGLTDDMELRISEVNEHVIALQQYVSEELTKLEYAIEHYGEADRWRQEMLKEARRPHLVTLSILHTVKSHVNNLVKENQQVSQAIKKDPTQSVQTAE</sequence>
<dbReference type="EMBL" id="SCWE01000001">
    <property type="protein sequence ID" value="TDM03419.1"/>
    <property type="molecule type" value="Genomic_DNA"/>
</dbReference>
<accession>A0A4R6BNH8</accession>
<name>A0A4R6BNH8_9STAP</name>
<keyword evidence="2" id="KW-1185">Reference proteome</keyword>
<evidence type="ECO:0000313" key="1">
    <source>
        <dbReference type="EMBL" id="TDM03419.1"/>
    </source>
</evidence>
<protein>
    <submittedName>
        <fullName evidence="1">Uncharacterized protein</fullName>
    </submittedName>
</protein>
<dbReference type="AlphaFoldDB" id="A0A4R6BNH8"/>
<evidence type="ECO:0000313" key="2">
    <source>
        <dbReference type="Proteomes" id="UP000295328"/>
    </source>
</evidence>
<organism evidence="1 2">
    <name type="scientific">Macrococcus hajekii</name>
    <dbReference type="NCBI Taxonomy" id="198482"/>
    <lineage>
        <taxon>Bacteria</taxon>
        <taxon>Bacillati</taxon>
        <taxon>Bacillota</taxon>
        <taxon>Bacilli</taxon>
        <taxon>Bacillales</taxon>
        <taxon>Staphylococcaceae</taxon>
        <taxon>Macrococcus</taxon>
    </lineage>
</organism>
<comment type="caution">
    <text evidence="1">The sequence shown here is derived from an EMBL/GenBank/DDBJ whole genome shotgun (WGS) entry which is preliminary data.</text>
</comment>
<dbReference type="Proteomes" id="UP000295328">
    <property type="component" value="Unassembled WGS sequence"/>
</dbReference>
<dbReference type="RefSeq" id="WP_133429515.1">
    <property type="nucleotide sequence ID" value="NZ_BMCC01000001.1"/>
</dbReference>
<proteinExistence type="predicted"/>
<gene>
    <name evidence="1" type="ORF">ERX37_04870</name>
</gene>